<dbReference type="EMBL" id="LR134140">
    <property type="protein sequence ID" value="VDZ97003.1"/>
    <property type="molecule type" value="Genomic_DNA"/>
</dbReference>
<organism evidence="1 2">
    <name type="scientific">Salmonella enterica I</name>
    <dbReference type="NCBI Taxonomy" id="59201"/>
    <lineage>
        <taxon>Bacteria</taxon>
        <taxon>Pseudomonadati</taxon>
        <taxon>Pseudomonadota</taxon>
        <taxon>Gammaproteobacteria</taxon>
        <taxon>Enterobacterales</taxon>
        <taxon>Enterobacteriaceae</taxon>
        <taxon>Salmonella</taxon>
    </lineage>
</organism>
<accession>A0A447N127</accession>
<name>A0A447N127_SALET</name>
<dbReference type="AlphaFoldDB" id="A0A447N127"/>
<evidence type="ECO:0000313" key="1">
    <source>
        <dbReference type="EMBL" id="VDZ97003.1"/>
    </source>
</evidence>
<gene>
    <name evidence="1" type="ORF">NCTC129_03206</name>
</gene>
<sequence length="65" mass="7445">MPRLQVVGAKEGDAAFIYRCELTLRLAHDLLIKIVRGKQDGQMLFRHILPERIVAIQYARDIGLN</sequence>
<dbReference type="Proteomes" id="UP000282086">
    <property type="component" value="Chromosome"/>
</dbReference>
<protein>
    <submittedName>
        <fullName evidence="1">Uncharacterized protein</fullName>
    </submittedName>
</protein>
<reference evidence="1 2" key="1">
    <citation type="submission" date="2018-12" db="EMBL/GenBank/DDBJ databases">
        <authorList>
            <consortium name="Pathogen Informatics"/>
        </authorList>
    </citation>
    <scope>NUCLEOTIDE SEQUENCE [LARGE SCALE GENOMIC DNA]</scope>
    <source>
        <strain evidence="1 2">NCTC129</strain>
    </source>
</reference>
<proteinExistence type="predicted"/>
<evidence type="ECO:0000313" key="2">
    <source>
        <dbReference type="Proteomes" id="UP000282086"/>
    </source>
</evidence>